<dbReference type="STRING" id="570947.SAMN05421687_11066"/>
<name>A0A1N7KDL3_9BACI</name>
<dbReference type="Proteomes" id="UP000187608">
    <property type="component" value="Unassembled WGS sequence"/>
</dbReference>
<organism evidence="1 2">
    <name type="scientific">Salimicrobium flavidum</name>
    <dbReference type="NCBI Taxonomy" id="570947"/>
    <lineage>
        <taxon>Bacteria</taxon>
        <taxon>Bacillati</taxon>
        <taxon>Bacillota</taxon>
        <taxon>Bacilli</taxon>
        <taxon>Bacillales</taxon>
        <taxon>Bacillaceae</taxon>
        <taxon>Salimicrobium</taxon>
    </lineage>
</organism>
<protein>
    <submittedName>
        <fullName evidence="1">Uncharacterized protein</fullName>
    </submittedName>
</protein>
<accession>A0A1N7KDL3</accession>
<dbReference type="EMBL" id="FTOC01000010">
    <property type="protein sequence ID" value="SIS59560.1"/>
    <property type="molecule type" value="Genomic_DNA"/>
</dbReference>
<evidence type="ECO:0000313" key="1">
    <source>
        <dbReference type="EMBL" id="SIS59560.1"/>
    </source>
</evidence>
<reference evidence="2" key="1">
    <citation type="submission" date="2017-01" db="EMBL/GenBank/DDBJ databases">
        <authorList>
            <person name="Varghese N."/>
            <person name="Submissions S."/>
        </authorList>
    </citation>
    <scope>NUCLEOTIDE SEQUENCE [LARGE SCALE GENOMIC DNA]</scope>
    <source>
        <strain evidence="2">DSM 23127</strain>
    </source>
</reference>
<gene>
    <name evidence="1" type="ORF">SAMN05421687_11066</name>
</gene>
<evidence type="ECO:0000313" key="2">
    <source>
        <dbReference type="Proteomes" id="UP000187608"/>
    </source>
</evidence>
<dbReference type="AlphaFoldDB" id="A0A1N7KDL3"/>
<sequence length="227" mass="25425">MFLMLEGGSLSKKQRFDRAFIKDYNATEEGYLTVRDVVTKPGVYPYGREDGSIQNELKHPGDIYSDRTVQSCNAKPVTDDHPNEPVNMKNIKAYGKGMSHTDAKVQSGDIMVGFTITDEALIEKIYDGKREISLGFMTDLVAEDGTYNNKNYQFRQTNVEVNHIATVDQGRVGPEAAIKGDACRTSMKVKSPESILGRIQKVQSQSLRQVSSGRYENQQQTITEPIF</sequence>
<proteinExistence type="predicted"/>
<dbReference type="Pfam" id="PF09979">
    <property type="entry name" value="DUF2213"/>
    <property type="match status" value="1"/>
</dbReference>
<dbReference type="InterPro" id="IPR016913">
    <property type="entry name" value="UCP029215"/>
</dbReference>
<keyword evidence="2" id="KW-1185">Reference proteome</keyword>